<dbReference type="InterPro" id="IPR058353">
    <property type="entry name" value="DUF8040"/>
</dbReference>
<feature type="non-terminal residue" evidence="2">
    <location>
        <position position="1"/>
    </location>
</feature>
<gene>
    <name evidence="2" type="ORF">M422DRAFT_123937</name>
</gene>
<dbReference type="InterPro" id="IPR045249">
    <property type="entry name" value="HARBI1-like"/>
</dbReference>
<evidence type="ECO:0000259" key="1">
    <source>
        <dbReference type="Pfam" id="PF26138"/>
    </source>
</evidence>
<dbReference type="AlphaFoldDB" id="A0A0C9U8W7"/>
<dbReference type="PANTHER" id="PTHR22930">
    <property type="match status" value="1"/>
</dbReference>
<evidence type="ECO:0000313" key="2">
    <source>
        <dbReference type="EMBL" id="KIJ30884.1"/>
    </source>
</evidence>
<dbReference type="OrthoDB" id="1681765at2759"/>
<dbReference type="EMBL" id="KN837252">
    <property type="protein sequence ID" value="KIJ30884.1"/>
    <property type="molecule type" value="Genomic_DNA"/>
</dbReference>
<dbReference type="Pfam" id="PF26138">
    <property type="entry name" value="DUF8040"/>
    <property type="match status" value="1"/>
</dbReference>
<name>A0A0C9U8W7_SPHS4</name>
<dbReference type="Proteomes" id="UP000054279">
    <property type="component" value="Unassembled WGS sequence"/>
</dbReference>
<dbReference type="PANTHER" id="PTHR22930:SF221">
    <property type="entry name" value="NUCLEASE HARBI1"/>
    <property type="match status" value="1"/>
</dbReference>
<evidence type="ECO:0000313" key="3">
    <source>
        <dbReference type="Proteomes" id="UP000054279"/>
    </source>
</evidence>
<reference evidence="2 3" key="1">
    <citation type="submission" date="2014-06" db="EMBL/GenBank/DDBJ databases">
        <title>Evolutionary Origins and Diversification of the Mycorrhizal Mutualists.</title>
        <authorList>
            <consortium name="DOE Joint Genome Institute"/>
            <consortium name="Mycorrhizal Genomics Consortium"/>
            <person name="Kohler A."/>
            <person name="Kuo A."/>
            <person name="Nagy L.G."/>
            <person name="Floudas D."/>
            <person name="Copeland A."/>
            <person name="Barry K.W."/>
            <person name="Cichocki N."/>
            <person name="Veneault-Fourrey C."/>
            <person name="LaButti K."/>
            <person name="Lindquist E.A."/>
            <person name="Lipzen A."/>
            <person name="Lundell T."/>
            <person name="Morin E."/>
            <person name="Murat C."/>
            <person name="Riley R."/>
            <person name="Ohm R."/>
            <person name="Sun H."/>
            <person name="Tunlid A."/>
            <person name="Henrissat B."/>
            <person name="Grigoriev I.V."/>
            <person name="Hibbett D.S."/>
            <person name="Martin F."/>
        </authorList>
    </citation>
    <scope>NUCLEOTIDE SEQUENCE [LARGE SCALE GENOMIC DNA]</scope>
    <source>
        <strain evidence="2 3">SS14</strain>
    </source>
</reference>
<proteinExistence type="predicted"/>
<keyword evidence="3" id="KW-1185">Reference proteome</keyword>
<organism evidence="2 3">
    <name type="scientific">Sphaerobolus stellatus (strain SS14)</name>
    <dbReference type="NCBI Taxonomy" id="990650"/>
    <lineage>
        <taxon>Eukaryota</taxon>
        <taxon>Fungi</taxon>
        <taxon>Dikarya</taxon>
        <taxon>Basidiomycota</taxon>
        <taxon>Agaricomycotina</taxon>
        <taxon>Agaricomycetes</taxon>
        <taxon>Phallomycetidae</taxon>
        <taxon>Geastrales</taxon>
        <taxon>Sphaerobolaceae</taxon>
        <taxon>Sphaerobolus</taxon>
    </lineage>
</organism>
<sequence length="92" mass="10469">VTNSSNRKVAERFQRSGDTISKCFHCVVNALTCPAVYNTYIKFPDMNTPIPEEIRQSKKFYPFLKAAIGATDGSHIPVRPPAKIRARFRNRK</sequence>
<dbReference type="HOGENOM" id="CLU_040082_6_1_1"/>
<protein>
    <recommendedName>
        <fullName evidence="1">DUF8040 domain-containing protein</fullName>
    </recommendedName>
</protein>
<accession>A0A0C9U8W7</accession>
<feature type="non-terminal residue" evidence="2">
    <location>
        <position position="92"/>
    </location>
</feature>
<feature type="domain" description="DUF8040" evidence="1">
    <location>
        <begin position="2"/>
        <end position="32"/>
    </location>
</feature>